<evidence type="ECO:0000313" key="2">
    <source>
        <dbReference type="Proteomes" id="UP001500238"/>
    </source>
</evidence>
<gene>
    <name evidence="1" type="ORF">GCM10009102_01790</name>
</gene>
<proteinExistence type="predicted"/>
<reference evidence="2" key="1">
    <citation type="journal article" date="2019" name="Int. J. Syst. Evol. Microbiol.">
        <title>The Global Catalogue of Microorganisms (GCM) 10K type strain sequencing project: providing services to taxonomists for standard genome sequencing and annotation.</title>
        <authorList>
            <consortium name="The Broad Institute Genomics Platform"/>
            <consortium name="The Broad Institute Genome Sequencing Center for Infectious Disease"/>
            <person name="Wu L."/>
            <person name="Ma J."/>
        </authorList>
    </citation>
    <scope>NUCLEOTIDE SEQUENCE [LARGE SCALE GENOMIC DNA]</scope>
    <source>
        <strain evidence="2">JCM 14603</strain>
    </source>
</reference>
<comment type="caution">
    <text evidence="1">The sequence shown here is derived from an EMBL/GenBank/DDBJ whole genome shotgun (WGS) entry which is preliminary data.</text>
</comment>
<dbReference type="EMBL" id="BAAAES010000001">
    <property type="protein sequence ID" value="GAA0657375.1"/>
    <property type="molecule type" value="Genomic_DNA"/>
</dbReference>
<evidence type="ECO:0000313" key="1">
    <source>
        <dbReference type="EMBL" id="GAA0657375.1"/>
    </source>
</evidence>
<sequence length="62" mass="6404">MASLDIGDLVSGMERQGRTVDARKRAVDRRCATVRTPQMGVRAPISKRGVGVAAGGAPVTPG</sequence>
<name>A0ABP3SPJ9_9SPHN</name>
<accession>A0ABP3SPJ9</accession>
<keyword evidence="2" id="KW-1185">Reference proteome</keyword>
<organism evidence="1 2">
    <name type="scientific">Sphingomonas insulae</name>
    <dbReference type="NCBI Taxonomy" id="424800"/>
    <lineage>
        <taxon>Bacteria</taxon>
        <taxon>Pseudomonadati</taxon>
        <taxon>Pseudomonadota</taxon>
        <taxon>Alphaproteobacteria</taxon>
        <taxon>Sphingomonadales</taxon>
        <taxon>Sphingomonadaceae</taxon>
        <taxon>Sphingomonas</taxon>
    </lineage>
</organism>
<dbReference type="Proteomes" id="UP001500238">
    <property type="component" value="Unassembled WGS sequence"/>
</dbReference>
<protein>
    <submittedName>
        <fullName evidence="1">Uncharacterized protein</fullName>
    </submittedName>
</protein>